<accession>A0A7L4ZJA3</accession>
<dbReference type="AlphaFoldDB" id="A0A7L4ZJA3"/>
<reference evidence="1 2" key="1">
    <citation type="journal article" date="2013" name="Int. J. Syst. Evol. Microbiol.">
        <title>Kordia antarctica sp. nov., isolated from Antarctic seawater.</title>
        <authorList>
            <person name="Baek K."/>
            <person name="Choi A."/>
            <person name="Kang I."/>
            <person name="Lee K."/>
            <person name="Cho J.C."/>
        </authorList>
    </citation>
    <scope>NUCLEOTIDE SEQUENCE [LARGE SCALE GENOMIC DNA]</scope>
    <source>
        <strain evidence="1 2">IMCC3317</strain>
    </source>
</reference>
<evidence type="ECO:0000313" key="2">
    <source>
        <dbReference type="Proteomes" id="UP000464657"/>
    </source>
</evidence>
<gene>
    <name evidence="1" type="ORF">IMCC3317_13570</name>
</gene>
<dbReference type="KEGG" id="kan:IMCC3317_13570"/>
<name>A0A7L4ZJA3_9FLAO</name>
<dbReference type="EMBL" id="CP019288">
    <property type="protein sequence ID" value="QHI36004.1"/>
    <property type="molecule type" value="Genomic_DNA"/>
</dbReference>
<organism evidence="1 2">
    <name type="scientific">Kordia antarctica</name>
    <dbReference type="NCBI Taxonomy" id="1218801"/>
    <lineage>
        <taxon>Bacteria</taxon>
        <taxon>Pseudomonadati</taxon>
        <taxon>Bacteroidota</taxon>
        <taxon>Flavobacteriia</taxon>
        <taxon>Flavobacteriales</taxon>
        <taxon>Flavobacteriaceae</taxon>
        <taxon>Kordia</taxon>
    </lineage>
</organism>
<dbReference type="Proteomes" id="UP000464657">
    <property type="component" value="Chromosome"/>
</dbReference>
<protein>
    <submittedName>
        <fullName evidence="1">Uncharacterized protein</fullName>
    </submittedName>
</protein>
<keyword evidence="2" id="KW-1185">Reference proteome</keyword>
<sequence length="44" mass="5114">MKKREFKNLTLNKKVVSNFEITKIKGGLFTEDHKTGCIDQCEIK</sequence>
<proteinExistence type="predicted"/>
<evidence type="ECO:0000313" key="1">
    <source>
        <dbReference type="EMBL" id="QHI36004.1"/>
    </source>
</evidence>
<dbReference type="RefSeq" id="WP_262887082.1">
    <property type="nucleotide sequence ID" value="NZ_CP019288.1"/>
</dbReference>